<proteinExistence type="predicted"/>
<dbReference type="AlphaFoldDB" id="A0A0P0EP55"/>
<dbReference type="Proteomes" id="UP001277471">
    <property type="component" value="Unassembled WGS sequence"/>
</dbReference>
<dbReference type="RefSeq" id="WP_035678164.1">
    <property type="nucleotide sequence ID" value="NZ_CP033313.1"/>
</dbReference>
<keyword evidence="4" id="KW-1185">Reference proteome</keyword>
<dbReference type="EMBL" id="CP032340">
    <property type="protein sequence ID" value="QCO10686.1"/>
    <property type="molecule type" value="Genomic_DNA"/>
</dbReference>
<protein>
    <recommendedName>
        <fullName evidence="5">PAS domain-containing protein</fullName>
    </recommendedName>
</protein>
<accession>A0A0P0EP55</accession>
<evidence type="ECO:0000313" key="1">
    <source>
        <dbReference type="EMBL" id="MDX5951954.1"/>
    </source>
</evidence>
<dbReference type="KEGG" id="abf:AMK58_20730"/>
<evidence type="ECO:0000313" key="2">
    <source>
        <dbReference type="EMBL" id="QCO10686.1"/>
    </source>
</evidence>
<gene>
    <name evidence="2" type="ORF">D3868_16550</name>
    <name evidence="1" type="ORF">SIM66_12215</name>
</gene>
<name>A0A0P0EP55_AZOBR</name>
<dbReference type="Proteomes" id="UP000298774">
    <property type="component" value="Plasmid p1"/>
</dbReference>
<dbReference type="EMBL" id="JAWXYC010000003">
    <property type="protein sequence ID" value="MDX5951954.1"/>
    <property type="molecule type" value="Genomic_DNA"/>
</dbReference>
<organism evidence="2 3">
    <name type="scientific">Azospirillum brasilense</name>
    <dbReference type="NCBI Taxonomy" id="192"/>
    <lineage>
        <taxon>Bacteria</taxon>
        <taxon>Pseudomonadati</taxon>
        <taxon>Pseudomonadota</taxon>
        <taxon>Alphaproteobacteria</taxon>
        <taxon>Rhodospirillales</taxon>
        <taxon>Azospirillaceae</taxon>
        <taxon>Azospirillum</taxon>
    </lineage>
</organism>
<keyword evidence="2" id="KW-0614">Plasmid</keyword>
<reference evidence="1 4" key="2">
    <citation type="submission" date="2023-11" db="EMBL/GenBank/DDBJ databases">
        <title>MicrobeMod: A computational toolkit for identifying prokaryotic methylation and restriction-modification with nanopore sequencing.</title>
        <authorList>
            <person name="Crits-Christoph A."/>
            <person name="Kang S.C."/>
            <person name="Lee H."/>
            <person name="Ostrov N."/>
        </authorList>
    </citation>
    <scope>NUCLEOTIDE SEQUENCE [LARGE SCALE GENOMIC DNA]</scope>
    <source>
        <strain evidence="1 4">ATCC 29145</strain>
    </source>
</reference>
<reference evidence="2 3" key="1">
    <citation type="submission" date="2018-09" db="EMBL/GenBank/DDBJ databases">
        <title>Whole genome based analysis of evolution and adaptive divergence in Indian and Brazilian strains of Azospirillum brasilense.</title>
        <authorList>
            <person name="Singh C."/>
            <person name="Tripathi A.K."/>
        </authorList>
    </citation>
    <scope>NUCLEOTIDE SEQUENCE [LARGE SCALE GENOMIC DNA]</scope>
    <source>
        <strain evidence="2 3">MTCC4038</strain>
        <plasmid evidence="2 3">p1</plasmid>
    </source>
</reference>
<sequence length="198" mass="22220">MTDVMPITPSLTASFKDRAGKEHGFWTLARGLVSILHGHRGDPPPQQPAETHVDIHRQPLRTALDWHQDMIAVWKRNPTFGPGLHGDLRSTGLLPRCVILTARDGGPLCFRYIGEPTRRVFGDRWADQNIGKPHLEDVHSAYAQAIDAQYREAVEGGEPVYNHLVITGLPRPPVNYRHLLFGWSLGHRRQALLALIDS</sequence>
<evidence type="ECO:0000313" key="3">
    <source>
        <dbReference type="Proteomes" id="UP000298774"/>
    </source>
</evidence>
<geneLocation type="plasmid" evidence="2 3">
    <name>p1</name>
</geneLocation>
<evidence type="ECO:0000313" key="4">
    <source>
        <dbReference type="Proteomes" id="UP001277471"/>
    </source>
</evidence>
<evidence type="ECO:0008006" key="5">
    <source>
        <dbReference type="Google" id="ProtNLM"/>
    </source>
</evidence>